<dbReference type="EMBL" id="JBHULU010000021">
    <property type="protein sequence ID" value="MFD2515339.1"/>
    <property type="molecule type" value="Genomic_DNA"/>
</dbReference>
<keyword evidence="2 5" id="KW-0328">Glycosyltransferase</keyword>
<keyword evidence="6" id="KW-1185">Reference proteome</keyword>
<evidence type="ECO:0000256" key="1">
    <source>
        <dbReference type="ARBA" id="ARBA00006739"/>
    </source>
</evidence>
<dbReference type="PANTHER" id="PTHR43630">
    <property type="entry name" value="POLY-BETA-1,6-N-ACETYL-D-GLUCOSAMINE SYNTHASE"/>
    <property type="match status" value="1"/>
</dbReference>
<name>A0ABW5INX7_9BACT</name>
<keyword evidence="4" id="KW-0812">Transmembrane</keyword>
<gene>
    <name evidence="5" type="ORF">ACFSRY_15810</name>
</gene>
<feature type="transmembrane region" description="Helical" evidence="4">
    <location>
        <begin position="353"/>
        <end position="386"/>
    </location>
</feature>
<dbReference type="CDD" id="cd06423">
    <property type="entry name" value="CESA_like"/>
    <property type="match status" value="1"/>
</dbReference>
<comment type="caution">
    <text evidence="5">The sequence shown here is derived from an EMBL/GenBank/DDBJ whole genome shotgun (WGS) entry which is preliminary data.</text>
</comment>
<dbReference type="Pfam" id="PF13641">
    <property type="entry name" value="Glyco_tranf_2_3"/>
    <property type="match status" value="1"/>
</dbReference>
<proteinExistence type="inferred from homology"/>
<dbReference type="SUPFAM" id="SSF53448">
    <property type="entry name" value="Nucleotide-diphospho-sugar transferases"/>
    <property type="match status" value="1"/>
</dbReference>
<evidence type="ECO:0000313" key="5">
    <source>
        <dbReference type="EMBL" id="MFD2515339.1"/>
    </source>
</evidence>
<dbReference type="PANTHER" id="PTHR43630:SF1">
    <property type="entry name" value="POLY-BETA-1,6-N-ACETYL-D-GLUCOSAMINE SYNTHASE"/>
    <property type="match status" value="1"/>
</dbReference>
<dbReference type="InterPro" id="IPR029044">
    <property type="entry name" value="Nucleotide-diphossugar_trans"/>
</dbReference>
<evidence type="ECO:0000256" key="3">
    <source>
        <dbReference type="ARBA" id="ARBA00022679"/>
    </source>
</evidence>
<keyword evidence="4" id="KW-1133">Transmembrane helix</keyword>
<organism evidence="5 6">
    <name type="scientific">Pontibacter locisalis</name>
    <dbReference type="NCBI Taxonomy" id="1719035"/>
    <lineage>
        <taxon>Bacteria</taxon>
        <taxon>Pseudomonadati</taxon>
        <taxon>Bacteroidota</taxon>
        <taxon>Cytophagia</taxon>
        <taxon>Cytophagales</taxon>
        <taxon>Hymenobacteraceae</taxon>
        <taxon>Pontibacter</taxon>
    </lineage>
</organism>
<comment type="similarity">
    <text evidence="1">Belongs to the glycosyltransferase 2 family.</text>
</comment>
<keyword evidence="3 5" id="KW-0808">Transferase</keyword>
<dbReference type="Proteomes" id="UP001597544">
    <property type="component" value="Unassembled WGS sequence"/>
</dbReference>
<evidence type="ECO:0000256" key="2">
    <source>
        <dbReference type="ARBA" id="ARBA00022676"/>
    </source>
</evidence>
<dbReference type="EC" id="2.4.-.-" evidence="5"/>
<sequence length="478" mass="54905">MKELMNYYIFQAGVFFNNLILVYEISISLSYLLLAGLSARAMRRYKKQNSFVDYRTLLSSQFAPSVSLIAPAYNESMTIVDNVRSLLALHYNNYEVIIVNDGSKDNTLDLLIEAYELERVDWLLHEHVTTKPVRGIYKAKNPAYHKLVVVDKVNGGKADALNVGINVSGNKYIACIDVDCVLESDSLLKLVKPFMEEKSQVIATGGVIRIANSCVIEEGRLIKVQVPDKFIARVQVLEYFRAFLMGRMAWAHINGLLLISGAFGMFHKATVIKAGGYNHNTVGEDMELLVRMRRMMYEEKKPCKVAFIPDPLCWTEAPQTWSILNKQRNRWTRGTAETLMLHRKMILNRRYGVLGMISLPAWVLFEWLAPLIEFFGIIFFICLVLLGYANWMYFFSFLGLVYTFAIMISVFAILFEERSYQQYKRPRHMLRLILSALLEPFFYHPLTVWAAVKGNYDLLTGKKSWGEMTRAGFSQKKS</sequence>
<dbReference type="GO" id="GO:0016757">
    <property type="term" value="F:glycosyltransferase activity"/>
    <property type="evidence" value="ECO:0007669"/>
    <property type="project" value="UniProtKB-KW"/>
</dbReference>
<keyword evidence="4" id="KW-0472">Membrane</keyword>
<protein>
    <submittedName>
        <fullName evidence="5">Glycosyltransferase family 2 protein</fullName>
        <ecNumber evidence="5">2.4.-.-</ecNumber>
    </submittedName>
</protein>
<accession>A0ABW5INX7</accession>
<dbReference type="Gene3D" id="3.90.550.10">
    <property type="entry name" value="Spore Coat Polysaccharide Biosynthesis Protein SpsA, Chain A"/>
    <property type="match status" value="1"/>
</dbReference>
<evidence type="ECO:0000256" key="4">
    <source>
        <dbReference type="SAM" id="Phobius"/>
    </source>
</evidence>
<feature type="transmembrane region" description="Helical" evidence="4">
    <location>
        <begin position="392"/>
        <end position="415"/>
    </location>
</feature>
<feature type="transmembrane region" description="Helical" evidence="4">
    <location>
        <begin position="20"/>
        <end position="39"/>
    </location>
</feature>
<evidence type="ECO:0000313" key="6">
    <source>
        <dbReference type="Proteomes" id="UP001597544"/>
    </source>
</evidence>
<reference evidence="6" key="1">
    <citation type="journal article" date="2019" name="Int. J. Syst. Evol. Microbiol.">
        <title>The Global Catalogue of Microorganisms (GCM) 10K type strain sequencing project: providing services to taxonomists for standard genome sequencing and annotation.</title>
        <authorList>
            <consortium name="The Broad Institute Genomics Platform"/>
            <consortium name="The Broad Institute Genome Sequencing Center for Infectious Disease"/>
            <person name="Wu L."/>
            <person name="Ma J."/>
        </authorList>
    </citation>
    <scope>NUCLEOTIDE SEQUENCE [LARGE SCALE GENOMIC DNA]</scope>
    <source>
        <strain evidence="6">KCTC 42498</strain>
    </source>
</reference>